<evidence type="ECO:0000313" key="6">
    <source>
        <dbReference type="EMBL" id="EID52722.1"/>
    </source>
</evidence>
<dbReference type="InterPro" id="IPR036322">
    <property type="entry name" value="WD40_repeat_dom_sf"/>
</dbReference>
<reference evidence="6 7" key="1">
    <citation type="submission" date="2012-01" db="EMBL/GenBank/DDBJ databases">
        <title>Improved High-Quality Draft sequence of Saccharomonospora xinjiangensis XJ-54.</title>
        <authorList>
            <consortium name="US DOE Joint Genome Institute"/>
            <person name="Lucas S."/>
            <person name="Han J."/>
            <person name="Lapidus A."/>
            <person name="Cheng J.-F."/>
            <person name="Goodwin L."/>
            <person name="Pitluck S."/>
            <person name="Peters L."/>
            <person name="Mikhailova N."/>
            <person name="Teshima H."/>
            <person name="Detter J.C."/>
            <person name="Han C."/>
            <person name="Tapia R."/>
            <person name="Land M."/>
            <person name="Hauser L."/>
            <person name="Kyrpides N."/>
            <person name="Ivanova N."/>
            <person name="Pagani I."/>
            <person name="Brambilla E.-M."/>
            <person name="Klenk H.-P."/>
            <person name="Woyke T."/>
        </authorList>
    </citation>
    <scope>NUCLEOTIDE SEQUENCE [LARGE SCALE GENOMIC DNA]</scope>
    <source>
        <strain evidence="6 7">XJ-54</strain>
    </source>
</reference>
<feature type="compositionally biased region" description="Basic and acidic residues" evidence="3">
    <location>
        <begin position="735"/>
        <end position="748"/>
    </location>
</feature>
<dbReference type="PANTHER" id="PTHR22674:SF6">
    <property type="entry name" value="NTPASE KAP FAMILY P-LOOP DOMAIN-CONTAINING PROTEIN 1"/>
    <property type="match status" value="1"/>
</dbReference>
<feature type="region of interest" description="Disordered" evidence="3">
    <location>
        <begin position="296"/>
        <end position="319"/>
    </location>
</feature>
<dbReference type="CDD" id="cd00200">
    <property type="entry name" value="WD40"/>
    <property type="match status" value="1"/>
</dbReference>
<feature type="repeat" description="WD" evidence="1">
    <location>
        <begin position="255"/>
        <end position="287"/>
    </location>
</feature>
<dbReference type="HOGENOM" id="CLU_333126_0_0_11"/>
<dbReference type="InterPro" id="IPR015943">
    <property type="entry name" value="WD40/YVTN_repeat-like_dom_sf"/>
</dbReference>
<evidence type="ECO:0000256" key="2">
    <source>
        <dbReference type="SAM" id="Coils"/>
    </source>
</evidence>
<sequence>MERFAGHEGGIHAVAVSPNGTRVVTAGEDLVIREWDLFTGRLRRELPGHSRPVRAVAVHGDTMVTCDESGQARTWAYTFGQSLHRGAVRSQWALTTTACAPASASRGAVVAGLANGDVILHDLAEGSVRTLLSTGVWVDAVATTPSAGRVAVGVEHRGAYVVDVGPGEVRHVGTGTVTAVAVRESHHGDLLTGGADGAVILWDTAQNAPLVRFPGHTSPVSSVAFGDDDTQVFAAAEDGTLLAWDSSRPHDPAVLNGHIGGVRALASVPGGEHVVSIGEDGTIRVWDHLVGEQVAGTGFTEPAPPPPRPTPASDEPSSRDLLNFRQDVRTLAAMIADRTTEPPLCVALLGPWGSGKSSFVRQLHDRVDTLADLSRNNPGRSVFAATVRQVRFNAWHYHDDELWVGMVEQLFADLADDPGDVPRARDELRTRLADLETVRDNADRSPILRTLRLLKSGVDPGTRRRRRKAAVVSAVVGLLGIAAVVAGWFFLRNWLITAAGALVAVITAVASVAGALDTVRTSVAPLTSGVRDTMRARRDELDTEIRAVRERLSQLDAAHRMRELVDAVRQGRYGQYRGLLGRVHEDLRVLDRDMRAAQAEWQLAGSQGPPPLERIVLYIDDLDRCSPRKVVDVLAAVHLLLALPLFVVVVAVDPRWLRWCLDEVGLPPEYLDKVFQIVYALRPMGTSTAGLIDAMVPPPGDDSVRPAQPAPSGGAGSPDPAPPDRQSSARQARVRGQEARELRTGRLHLRQEERDHLHRIAPRLPTPRAVKKLVNLYRLVRVGIRDDEFDAFPYRAVLTLLGLLVADPASARSVFVAIVTTDDFSSALPLEWRDDIVDDLQTYRHWVGTIARFGFDTHDLVTP</sequence>
<dbReference type="EMBL" id="JH636049">
    <property type="protein sequence ID" value="EID52722.1"/>
    <property type="molecule type" value="Genomic_DNA"/>
</dbReference>
<evidence type="ECO:0000259" key="5">
    <source>
        <dbReference type="Pfam" id="PF07693"/>
    </source>
</evidence>
<feature type="transmembrane region" description="Helical" evidence="4">
    <location>
        <begin position="633"/>
        <end position="652"/>
    </location>
</feature>
<dbReference type="eggNOG" id="COG4928">
    <property type="taxonomic scope" value="Bacteria"/>
</dbReference>
<feature type="transmembrane region" description="Helical" evidence="4">
    <location>
        <begin position="469"/>
        <end position="490"/>
    </location>
</feature>
<evidence type="ECO:0000256" key="4">
    <source>
        <dbReference type="SAM" id="Phobius"/>
    </source>
</evidence>
<evidence type="ECO:0000256" key="1">
    <source>
        <dbReference type="PROSITE-ProRule" id="PRU00221"/>
    </source>
</evidence>
<dbReference type="PROSITE" id="PS50294">
    <property type="entry name" value="WD_REPEATS_REGION"/>
    <property type="match status" value="3"/>
</dbReference>
<dbReference type="PROSITE" id="PS50082">
    <property type="entry name" value="WD_REPEATS_2"/>
    <property type="match status" value="3"/>
</dbReference>
<dbReference type="Pfam" id="PF07693">
    <property type="entry name" value="KAP_NTPase"/>
    <property type="match status" value="2"/>
</dbReference>
<dbReference type="STRING" id="882086.SacxiDRAFT_0446"/>
<keyword evidence="1" id="KW-0853">WD repeat</keyword>
<feature type="domain" description="KAP NTPase" evidence="5">
    <location>
        <begin position="613"/>
        <end position="682"/>
    </location>
</feature>
<gene>
    <name evidence="6" type="ORF">SacxiDRAFT_0446</name>
</gene>
<dbReference type="Pfam" id="PF00400">
    <property type="entry name" value="WD40"/>
    <property type="match status" value="4"/>
</dbReference>
<dbReference type="eggNOG" id="COG2319">
    <property type="taxonomic scope" value="Bacteria"/>
</dbReference>
<keyword evidence="7" id="KW-1185">Reference proteome</keyword>
<feature type="domain" description="KAP NTPase" evidence="5">
    <location>
        <begin position="330"/>
        <end position="414"/>
    </location>
</feature>
<feature type="region of interest" description="Disordered" evidence="3">
    <location>
        <begin position="692"/>
        <end position="748"/>
    </location>
</feature>
<proteinExistence type="predicted"/>
<dbReference type="OrthoDB" id="88903at2"/>
<feature type="repeat" description="WD" evidence="1">
    <location>
        <begin position="213"/>
        <end position="245"/>
    </location>
</feature>
<dbReference type="Proteomes" id="UP000004691">
    <property type="component" value="Unassembled WGS sequence"/>
</dbReference>
<dbReference type="SUPFAM" id="SSF50978">
    <property type="entry name" value="WD40 repeat-like"/>
    <property type="match status" value="1"/>
</dbReference>
<dbReference type="InterPro" id="IPR001680">
    <property type="entry name" value="WD40_rpt"/>
</dbReference>
<dbReference type="Gene3D" id="2.130.10.10">
    <property type="entry name" value="YVTN repeat-like/Quinoprotein amine dehydrogenase"/>
    <property type="match status" value="2"/>
</dbReference>
<dbReference type="AlphaFoldDB" id="I0UXW9"/>
<organism evidence="6 7">
    <name type="scientific">Saccharomonospora xinjiangensis XJ-54</name>
    <dbReference type="NCBI Taxonomy" id="882086"/>
    <lineage>
        <taxon>Bacteria</taxon>
        <taxon>Bacillati</taxon>
        <taxon>Actinomycetota</taxon>
        <taxon>Actinomycetes</taxon>
        <taxon>Pseudonocardiales</taxon>
        <taxon>Pseudonocardiaceae</taxon>
        <taxon>Saccharomonospora</taxon>
    </lineage>
</organism>
<dbReference type="SMART" id="SM00320">
    <property type="entry name" value="WD40"/>
    <property type="match status" value="5"/>
</dbReference>
<feature type="transmembrane region" description="Helical" evidence="4">
    <location>
        <begin position="496"/>
        <end position="516"/>
    </location>
</feature>
<keyword evidence="4" id="KW-0812">Transmembrane</keyword>
<evidence type="ECO:0000256" key="3">
    <source>
        <dbReference type="SAM" id="MobiDB-lite"/>
    </source>
</evidence>
<keyword evidence="4" id="KW-1133">Transmembrane helix</keyword>
<evidence type="ECO:0000313" key="7">
    <source>
        <dbReference type="Proteomes" id="UP000004691"/>
    </source>
</evidence>
<dbReference type="PANTHER" id="PTHR22674">
    <property type="entry name" value="NTPASE, KAP FAMILY P-LOOP DOMAIN-CONTAINING 1"/>
    <property type="match status" value="1"/>
</dbReference>
<dbReference type="SUPFAM" id="SSF52540">
    <property type="entry name" value="P-loop containing nucleoside triphosphate hydrolases"/>
    <property type="match status" value="1"/>
</dbReference>
<dbReference type="InterPro" id="IPR052754">
    <property type="entry name" value="NTPase_KAP_P-loop"/>
</dbReference>
<dbReference type="InterPro" id="IPR027417">
    <property type="entry name" value="P-loop_NTPase"/>
</dbReference>
<name>I0UXW9_9PSEU</name>
<accession>I0UXW9</accession>
<feature type="repeat" description="WD" evidence="1">
    <location>
        <begin position="4"/>
        <end position="45"/>
    </location>
</feature>
<keyword evidence="4" id="KW-0472">Membrane</keyword>
<feature type="coiled-coil region" evidence="2">
    <location>
        <begin position="531"/>
        <end position="558"/>
    </location>
</feature>
<dbReference type="InterPro" id="IPR011646">
    <property type="entry name" value="KAP_P-loop"/>
</dbReference>
<keyword evidence="2" id="KW-0175">Coiled coil</keyword>
<protein>
    <submittedName>
        <fullName evidence="6">WD40 repeat-containing protein</fullName>
    </submittedName>
</protein>